<evidence type="ECO:0000256" key="1">
    <source>
        <dbReference type="SAM" id="Phobius"/>
    </source>
</evidence>
<evidence type="ECO:0000313" key="3">
    <source>
        <dbReference type="Proteomes" id="UP000031036"/>
    </source>
</evidence>
<sequence length="154" mass="18390">MTPWSGVIYLLDSFCFSYDVTLSPNDVISEIDWFFTITINSLSFIVYLSIFIIIVKKRRAHHLQFNRKELRLLLHSFIIYVWVLFIIFTFHDYSLLLPPSQWTYFAISIIWILYCGLSPMLYIVFNSSKKNCREIFPKWSRQAICYIAKDGDKF</sequence>
<feature type="transmembrane region" description="Helical" evidence="1">
    <location>
        <begin position="33"/>
        <end position="52"/>
    </location>
</feature>
<proteinExistence type="predicted"/>
<reference evidence="2 3" key="1">
    <citation type="submission" date="2014-11" db="EMBL/GenBank/DDBJ databases">
        <title>Genetic blueprint of the zoonotic pathogen Toxocara canis.</title>
        <authorList>
            <person name="Zhu X.-Q."/>
            <person name="Korhonen P.K."/>
            <person name="Cai H."/>
            <person name="Young N.D."/>
            <person name="Nejsum P."/>
            <person name="von Samson-Himmelstjerna G."/>
            <person name="Boag P.R."/>
            <person name="Tan P."/>
            <person name="Li Q."/>
            <person name="Min J."/>
            <person name="Yang Y."/>
            <person name="Wang X."/>
            <person name="Fang X."/>
            <person name="Hall R.S."/>
            <person name="Hofmann A."/>
            <person name="Sternberg P.W."/>
            <person name="Jex A.R."/>
            <person name="Gasser R.B."/>
        </authorList>
    </citation>
    <scope>NUCLEOTIDE SEQUENCE [LARGE SCALE GENOMIC DNA]</scope>
    <source>
        <strain evidence="2">PN_DK_2014</strain>
    </source>
</reference>
<protein>
    <submittedName>
        <fullName evidence="2">Uncharacterized protein</fullName>
    </submittedName>
</protein>
<dbReference type="EMBL" id="JPKZ01002199">
    <property type="protein sequence ID" value="KHN78037.1"/>
    <property type="molecule type" value="Genomic_DNA"/>
</dbReference>
<dbReference type="OrthoDB" id="5857248at2759"/>
<organism evidence="2 3">
    <name type="scientific">Toxocara canis</name>
    <name type="common">Canine roundworm</name>
    <dbReference type="NCBI Taxonomy" id="6265"/>
    <lineage>
        <taxon>Eukaryota</taxon>
        <taxon>Metazoa</taxon>
        <taxon>Ecdysozoa</taxon>
        <taxon>Nematoda</taxon>
        <taxon>Chromadorea</taxon>
        <taxon>Rhabditida</taxon>
        <taxon>Spirurina</taxon>
        <taxon>Ascaridomorpha</taxon>
        <taxon>Ascaridoidea</taxon>
        <taxon>Toxocaridae</taxon>
        <taxon>Toxocara</taxon>
    </lineage>
</organism>
<name>A0A0B2V988_TOXCA</name>
<keyword evidence="1" id="KW-0472">Membrane</keyword>
<feature type="transmembrane region" description="Helical" evidence="1">
    <location>
        <begin position="72"/>
        <end position="90"/>
    </location>
</feature>
<feature type="transmembrane region" description="Helical" evidence="1">
    <location>
        <begin position="102"/>
        <end position="125"/>
    </location>
</feature>
<dbReference type="Proteomes" id="UP000031036">
    <property type="component" value="Unassembled WGS sequence"/>
</dbReference>
<evidence type="ECO:0000313" key="2">
    <source>
        <dbReference type="EMBL" id="KHN78037.1"/>
    </source>
</evidence>
<dbReference type="SUPFAM" id="SSF81321">
    <property type="entry name" value="Family A G protein-coupled receptor-like"/>
    <property type="match status" value="1"/>
</dbReference>
<accession>A0A0B2V988</accession>
<keyword evidence="1" id="KW-1133">Transmembrane helix</keyword>
<keyword evidence="1" id="KW-0812">Transmembrane</keyword>
<dbReference type="AlphaFoldDB" id="A0A0B2V988"/>
<gene>
    <name evidence="2" type="ORF">Tcan_09630</name>
</gene>
<comment type="caution">
    <text evidence="2">The sequence shown here is derived from an EMBL/GenBank/DDBJ whole genome shotgun (WGS) entry which is preliminary data.</text>
</comment>
<keyword evidence="3" id="KW-1185">Reference proteome</keyword>